<dbReference type="InterPro" id="IPR017441">
    <property type="entry name" value="Protein_kinase_ATP_BS"/>
</dbReference>
<evidence type="ECO:0000313" key="8">
    <source>
        <dbReference type="EMBL" id="TBU02033.1"/>
    </source>
</evidence>
<keyword evidence="5 6" id="KW-0067">ATP-binding</keyword>
<keyword evidence="4 8" id="KW-0418">Kinase</keyword>
<protein>
    <submittedName>
        <fullName evidence="8">Protein kinase</fullName>
    </submittedName>
</protein>
<dbReference type="AlphaFoldDB" id="A0A4Q9L3E2"/>
<keyword evidence="1" id="KW-0723">Serine/threonine-protein kinase</keyword>
<evidence type="ECO:0000313" key="11">
    <source>
        <dbReference type="Proteomes" id="UP000292362"/>
    </source>
</evidence>
<name>A0A4Q9L3E2_9MICR</name>
<dbReference type="Proteomes" id="UP000292282">
    <property type="component" value="Unassembled WGS sequence"/>
</dbReference>
<dbReference type="EMBL" id="PITK01000014">
    <property type="protein sequence ID" value="TBU20870.1"/>
    <property type="molecule type" value="Genomic_DNA"/>
</dbReference>
<evidence type="ECO:0000313" key="9">
    <source>
        <dbReference type="EMBL" id="TBU20870.1"/>
    </source>
</evidence>
<dbReference type="InterPro" id="IPR008271">
    <property type="entry name" value="Ser/Thr_kinase_AS"/>
</dbReference>
<comment type="caution">
    <text evidence="8">The sequence shown here is derived from an EMBL/GenBank/DDBJ whole genome shotgun (WGS) entry which is preliminary data.</text>
</comment>
<dbReference type="InterPro" id="IPR000719">
    <property type="entry name" value="Prot_kinase_dom"/>
</dbReference>
<evidence type="ECO:0000256" key="6">
    <source>
        <dbReference type="PROSITE-ProRule" id="PRU10141"/>
    </source>
</evidence>
<dbReference type="SUPFAM" id="SSF56112">
    <property type="entry name" value="Protein kinase-like (PK-like)"/>
    <property type="match status" value="1"/>
</dbReference>
<keyword evidence="10" id="KW-1185">Reference proteome</keyword>
<feature type="domain" description="Protein kinase" evidence="7">
    <location>
        <begin position="6"/>
        <end position="224"/>
    </location>
</feature>
<organism evidence="8 11">
    <name type="scientific">Hamiltosporidium tvaerminnensis</name>
    <dbReference type="NCBI Taxonomy" id="1176355"/>
    <lineage>
        <taxon>Eukaryota</taxon>
        <taxon>Fungi</taxon>
        <taxon>Fungi incertae sedis</taxon>
        <taxon>Microsporidia</taxon>
        <taxon>Dubosqiidae</taxon>
        <taxon>Hamiltosporidium</taxon>
    </lineage>
</organism>
<dbReference type="GO" id="GO:0004674">
    <property type="term" value="F:protein serine/threonine kinase activity"/>
    <property type="evidence" value="ECO:0007669"/>
    <property type="project" value="UniProtKB-KW"/>
</dbReference>
<evidence type="ECO:0000256" key="4">
    <source>
        <dbReference type="ARBA" id="ARBA00022777"/>
    </source>
</evidence>
<dbReference type="SMART" id="SM00220">
    <property type="entry name" value="S_TKc"/>
    <property type="match status" value="1"/>
</dbReference>
<dbReference type="GO" id="GO:0005634">
    <property type="term" value="C:nucleus"/>
    <property type="evidence" value="ECO:0007669"/>
    <property type="project" value="TreeGrafter"/>
</dbReference>
<dbReference type="VEuPathDB" id="MicrosporidiaDB:CWI37_0572p0020"/>
<accession>A0A4Q9L3E2</accession>
<evidence type="ECO:0000256" key="3">
    <source>
        <dbReference type="ARBA" id="ARBA00022741"/>
    </source>
</evidence>
<feature type="binding site" evidence="6">
    <location>
        <position position="35"/>
    </location>
    <ligand>
        <name>ATP</name>
        <dbReference type="ChEBI" id="CHEBI:30616"/>
    </ligand>
</feature>
<evidence type="ECO:0000256" key="1">
    <source>
        <dbReference type="ARBA" id="ARBA00022527"/>
    </source>
</evidence>
<evidence type="ECO:0000259" key="7">
    <source>
        <dbReference type="PROSITE" id="PS50011"/>
    </source>
</evidence>
<evidence type="ECO:0000313" key="10">
    <source>
        <dbReference type="Proteomes" id="UP000292282"/>
    </source>
</evidence>
<keyword evidence="3 6" id="KW-0547">Nucleotide-binding</keyword>
<dbReference type="InterPro" id="IPR011009">
    <property type="entry name" value="Kinase-like_dom_sf"/>
</dbReference>
<reference evidence="10 11" key="1">
    <citation type="submission" date="2017-12" db="EMBL/GenBank/DDBJ databases">
        <authorList>
            <person name="Pombert J.-F."/>
            <person name="Haag K.L."/>
            <person name="Ebert D."/>
        </authorList>
    </citation>
    <scope>NUCLEOTIDE SEQUENCE [LARGE SCALE GENOMIC DNA]</scope>
    <source>
        <strain evidence="8">FI-OER-3-3</strain>
        <strain evidence="9">IL-G-3</strain>
    </source>
</reference>
<dbReference type="PROSITE" id="PS00107">
    <property type="entry name" value="PROTEIN_KINASE_ATP"/>
    <property type="match status" value="1"/>
</dbReference>
<gene>
    <name evidence="8" type="ORF">CWI37_0572p0020</name>
    <name evidence="9" type="ORF">CWI38_0014p0050</name>
</gene>
<dbReference type="Proteomes" id="UP000292362">
    <property type="component" value="Unassembled WGS sequence"/>
</dbReference>
<dbReference type="STRING" id="1176355.A0A4Q9L3E2"/>
<evidence type="ECO:0000256" key="2">
    <source>
        <dbReference type="ARBA" id="ARBA00022679"/>
    </source>
</evidence>
<proteinExistence type="predicted"/>
<dbReference type="PANTHER" id="PTHR24345:SF0">
    <property type="entry name" value="CELL CYCLE SERINE_THREONINE-PROTEIN KINASE CDC5_MSD2"/>
    <property type="match status" value="1"/>
</dbReference>
<dbReference type="GO" id="GO:0005524">
    <property type="term" value="F:ATP binding"/>
    <property type="evidence" value="ECO:0007669"/>
    <property type="project" value="UniProtKB-UniRule"/>
</dbReference>
<dbReference type="OrthoDB" id="4062651at2759"/>
<evidence type="ECO:0000256" key="5">
    <source>
        <dbReference type="ARBA" id="ARBA00022840"/>
    </source>
</evidence>
<sequence length="573" mass="68012">MKLKNYNLGPVLGKGASSVVYLGIRKSDNFHFAIKLIPKTNETTKIAKQEIFALSRLIHPNIISLISYEETPSHHVLVLEKCTSTLQSLIENYKLPENSIKKIIRAILLGINYLHSMNFIHRDLKLSNVLIVNGEVKISDFGLSCSFNPTPNTFCGTANYLSPEMADNKPYDYKTDMYSLGVIISRLAVDFKNNIYLNDLIERLLEADSKLRISSDEALRHKYFEEFYIFINLCINYRFIEDFCRETKFGSIIKQDNLFKIDDIEIICNKKEEINHQKNFSNDSGISNFLNKKFYGTFIKSKLMDFLTNNKKNLKSQKNILLYDFEHKIILNGSEIESIFVLENRNLKKLNFLFSLLETMMKKTPLIVFQYHDYKFTYFMNRDWIYRKFENNFYKNNLKWEFICFKDSNLYINEIIYENFPDFIEDSILIDIFKLYKKCFELEKFIHIKKGIPVIIKDSENNNFSVRNNFDLKPSINKFSFLQNNFTERSTFNFLKEKTHYISEVGWCWYRNGEIFIFFNDGCRMEFYISSDKYKFGNCKYIKEYSLNSNIPIEQINYLKKVNIFLENVHKFL</sequence>
<dbReference type="PROSITE" id="PS00108">
    <property type="entry name" value="PROTEIN_KINASE_ST"/>
    <property type="match status" value="1"/>
</dbReference>
<dbReference type="Pfam" id="PF00069">
    <property type="entry name" value="Pkinase"/>
    <property type="match status" value="1"/>
</dbReference>
<dbReference type="Gene3D" id="1.10.510.10">
    <property type="entry name" value="Transferase(Phosphotransferase) domain 1"/>
    <property type="match status" value="1"/>
</dbReference>
<dbReference type="EMBL" id="PITJ01000572">
    <property type="protein sequence ID" value="TBU02033.1"/>
    <property type="molecule type" value="Genomic_DNA"/>
</dbReference>
<dbReference type="VEuPathDB" id="MicrosporidiaDB:CWI38_0014p0050"/>
<dbReference type="PANTHER" id="PTHR24345">
    <property type="entry name" value="SERINE/THREONINE-PROTEIN KINASE PLK"/>
    <property type="match status" value="1"/>
</dbReference>
<keyword evidence="2" id="KW-0808">Transferase</keyword>
<dbReference type="PROSITE" id="PS50011">
    <property type="entry name" value="PROTEIN_KINASE_DOM"/>
    <property type="match status" value="1"/>
</dbReference>